<proteinExistence type="inferred from homology"/>
<accession>A0ABQ8G3Z6</accession>
<dbReference type="PANTHER" id="PTHR48022">
    <property type="entry name" value="PLASTIDIC GLUCOSE TRANSPORTER 4"/>
    <property type="match status" value="1"/>
</dbReference>
<sequence length="428" mass="47294">MCALLVPGALICSAMMECEQSALVTSQEFSLPAPDFHNPQGSLLGIMNAILPLGAVFGAIPAAFISDHNGRRYAMTMGDLIMILAAALQTASMNITMFLVSRFMIGLGITIVSGSAPLMVAELAHPDSGATFTSLDNTLWYAGSIIAGWTNHGTYHLESSWPWRLPALLQALPAAIYMSTVWLLPESPRWPMGNDRHEETRKILMKYHANGDRESATVAAEFAEIRETMRLQLEGWQQSWRELVATKANRNRTLLVLCCVFFPPWSGTGLVSYFLIWNLIVAVTGASLVHRVGRRPLFLASSACMLASMVAWTGSEAARAGVLAYIIIFFLMSYNVCWDPLAVAYPVEILPFGIRAKGLALLMGSIKGASFFHQFVNRVSLEKLGWKYYIVYCFWLVVVLATVGHAKNRPLEEISDIFEKKSDIETEE</sequence>
<comment type="caution">
    <text evidence="9">The sequence shown here is derived from an EMBL/GenBank/DDBJ whole genome shotgun (WGS) entry which is preliminary data.</text>
</comment>
<comment type="similarity">
    <text evidence="2">Belongs to the major facilitator superfamily. Sugar transporter (TC 2.A.1.1) family.</text>
</comment>
<dbReference type="PROSITE" id="PS50850">
    <property type="entry name" value="MFS"/>
    <property type="match status" value="1"/>
</dbReference>
<dbReference type="PANTHER" id="PTHR48022:SF64">
    <property type="entry name" value="MAJOR FACILITATOR SUPERFAMILY (MFS) PROFILE DOMAIN-CONTAINING PROTEIN"/>
    <property type="match status" value="1"/>
</dbReference>
<evidence type="ECO:0000256" key="5">
    <source>
        <dbReference type="ARBA" id="ARBA00022989"/>
    </source>
</evidence>
<evidence type="ECO:0000256" key="4">
    <source>
        <dbReference type="ARBA" id="ARBA00022692"/>
    </source>
</evidence>
<evidence type="ECO:0000256" key="3">
    <source>
        <dbReference type="ARBA" id="ARBA00022448"/>
    </source>
</evidence>
<feature type="transmembrane region" description="Helical" evidence="7">
    <location>
        <begin position="388"/>
        <end position="406"/>
    </location>
</feature>
<feature type="domain" description="Major facilitator superfamily (MFS) profile" evidence="8">
    <location>
        <begin position="1"/>
        <end position="410"/>
    </location>
</feature>
<reference evidence="9 10" key="1">
    <citation type="journal article" date="2021" name="Nat. Commun.">
        <title>Genetic determinants of endophytism in the Arabidopsis root mycobiome.</title>
        <authorList>
            <person name="Mesny F."/>
            <person name="Miyauchi S."/>
            <person name="Thiergart T."/>
            <person name="Pickel B."/>
            <person name="Atanasova L."/>
            <person name="Karlsson M."/>
            <person name="Huettel B."/>
            <person name="Barry K.W."/>
            <person name="Haridas S."/>
            <person name="Chen C."/>
            <person name="Bauer D."/>
            <person name="Andreopoulos W."/>
            <person name="Pangilinan J."/>
            <person name="LaButti K."/>
            <person name="Riley R."/>
            <person name="Lipzen A."/>
            <person name="Clum A."/>
            <person name="Drula E."/>
            <person name="Henrissat B."/>
            <person name="Kohler A."/>
            <person name="Grigoriev I.V."/>
            <person name="Martin F.M."/>
            <person name="Hacquard S."/>
        </authorList>
    </citation>
    <scope>NUCLEOTIDE SEQUENCE [LARGE SCALE GENOMIC DNA]</scope>
    <source>
        <strain evidence="9 10">MPI-SDFR-AT-0080</strain>
    </source>
</reference>
<dbReference type="InterPro" id="IPR050360">
    <property type="entry name" value="MFS_Sugar_Transporters"/>
</dbReference>
<dbReference type="EMBL" id="JAGTJR010000021">
    <property type="protein sequence ID" value="KAH7043994.1"/>
    <property type="molecule type" value="Genomic_DNA"/>
</dbReference>
<keyword evidence="5 7" id="KW-1133">Transmembrane helix</keyword>
<dbReference type="InterPro" id="IPR036259">
    <property type="entry name" value="MFS_trans_sf"/>
</dbReference>
<dbReference type="SUPFAM" id="SSF103473">
    <property type="entry name" value="MFS general substrate transporter"/>
    <property type="match status" value="1"/>
</dbReference>
<name>A0ABQ8G3Z6_9PEZI</name>
<dbReference type="Proteomes" id="UP000774617">
    <property type="component" value="Unassembled WGS sequence"/>
</dbReference>
<feature type="transmembrane region" description="Helical" evidence="7">
    <location>
        <begin position="296"/>
        <end position="314"/>
    </location>
</feature>
<dbReference type="InterPro" id="IPR003663">
    <property type="entry name" value="Sugar/inositol_transpt"/>
</dbReference>
<evidence type="ECO:0000256" key="2">
    <source>
        <dbReference type="ARBA" id="ARBA00010992"/>
    </source>
</evidence>
<dbReference type="Gene3D" id="1.20.1250.20">
    <property type="entry name" value="MFS general substrate transporter like domains"/>
    <property type="match status" value="1"/>
</dbReference>
<evidence type="ECO:0000256" key="1">
    <source>
        <dbReference type="ARBA" id="ARBA00004141"/>
    </source>
</evidence>
<feature type="transmembrane region" description="Helical" evidence="7">
    <location>
        <begin position="359"/>
        <end position="376"/>
    </location>
</feature>
<feature type="transmembrane region" description="Helical" evidence="7">
    <location>
        <begin position="165"/>
        <end position="184"/>
    </location>
</feature>
<keyword evidence="4 7" id="KW-0812">Transmembrane</keyword>
<dbReference type="Pfam" id="PF00083">
    <property type="entry name" value="Sugar_tr"/>
    <property type="match status" value="2"/>
</dbReference>
<evidence type="ECO:0000256" key="7">
    <source>
        <dbReference type="SAM" id="Phobius"/>
    </source>
</evidence>
<dbReference type="InterPro" id="IPR005828">
    <property type="entry name" value="MFS_sugar_transport-like"/>
</dbReference>
<keyword evidence="10" id="KW-1185">Reference proteome</keyword>
<comment type="subcellular location">
    <subcellularLocation>
        <location evidence="1">Membrane</location>
        <topology evidence="1">Multi-pass membrane protein</topology>
    </subcellularLocation>
</comment>
<feature type="transmembrane region" description="Helical" evidence="7">
    <location>
        <begin position="320"/>
        <end position="338"/>
    </location>
</feature>
<dbReference type="PRINTS" id="PR00171">
    <property type="entry name" value="SUGRTRNSPORT"/>
</dbReference>
<evidence type="ECO:0000256" key="6">
    <source>
        <dbReference type="ARBA" id="ARBA00023136"/>
    </source>
</evidence>
<organism evidence="9 10">
    <name type="scientific">Macrophomina phaseolina</name>
    <dbReference type="NCBI Taxonomy" id="35725"/>
    <lineage>
        <taxon>Eukaryota</taxon>
        <taxon>Fungi</taxon>
        <taxon>Dikarya</taxon>
        <taxon>Ascomycota</taxon>
        <taxon>Pezizomycotina</taxon>
        <taxon>Dothideomycetes</taxon>
        <taxon>Dothideomycetes incertae sedis</taxon>
        <taxon>Botryosphaeriales</taxon>
        <taxon>Botryosphaeriaceae</taxon>
        <taxon>Macrophomina</taxon>
    </lineage>
</organism>
<feature type="transmembrane region" description="Helical" evidence="7">
    <location>
        <begin position="103"/>
        <end position="124"/>
    </location>
</feature>
<feature type="transmembrane region" description="Helical" evidence="7">
    <location>
        <begin position="42"/>
        <end position="65"/>
    </location>
</feature>
<protein>
    <submittedName>
        <fullName evidence="9">Major facilitator superfamily domain-containing protein</fullName>
    </submittedName>
</protein>
<gene>
    <name evidence="9" type="ORF">B0J12DRAFT_712265</name>
</gene>
<evidence type="ECO:0000313" key="10">
    <source>
        <dbReference type="Proteomes" id="UP000774617"/>
    </source>
</evidence>
<dbReference type="InterPro" id="IPR020846">
    <property type="entry name" value="MFS_dom"/>
</dbReference>
<keyword evidence="3" id="KW-0813">Transport</keyword>
<evidence type="ECO:0000313" key="9">
    <source>
        <dbReference type="EMBL" id="KAH7043994.1"/>
    </source>
</evidence>
<keyword evidence="6 7" id="KW-0472">Membrane</keyword>
<evidence type="ECO:0000259" key="8">
    <source>
        <dbReference type="PROSITE" id="PS50850"/>
    </source>
</evidence>